<protein>
    <submittedName>
        <fullName evidence="1">Uncharacterized protein</fullName>
    </submittedName>
</protein>
<organism evidence="1 2">
    <name type="scientific">Vanrija pseudolonga</name>
    <dbReference type="NCBI Taxonomy" id="143232"/>
    <lineage>
        <taxon>Eukaryota</taxon>
        <taxon>Fungi</taxon>
        <taxon>Dikarya</taxon>
        <taxon>Basidiomycota</taxon>
        <taxon>Agaricomycotina</taxon>
        <taxon>Tremellomycetes</taxon>
        <taxon>Trichosporonales</taxon>
        <taxon>Trichosporonaceae</taxon>
        <taxon>Vanrija</taxon>
    </lineage>
</organism>
<dbReference type="EMBL" id="CP086717">
    <property type="protein sequence ID" value="WOO81735.1"/>
    <property type="molecule type" value="Genomic_DNA"/>
</dbReference>
<sequence>MTSTYRHLVLRRRVVGDNDDDVEYSYAEASDPDTLLPLSTEAASVPDISGSGLPHSLNISVETLRRTGEACAVAPPVHAHTTIDYITVGEGQPPPVVYLPSTGSKYVLHVQAVVNKPIASRLPFDSQLRFASADTSIQDAVIAIHLDGETYHIVPNFRDNFRAFLDSALLKLARIFGKTGSLTFVGLSGGFFPILRRAGFDAWAARYAKMMKTTGNFRFLTMPEWRAELLERASVEAGGDGLVPGADVDIDPRGNRLIPDVDLQANWHDDASALVHCVIRADFSGETTRALLYPRFEPNGEATSEPLPFRPEDVEVLDIRRELPILPAETLAKFTQLHLLRRLDIAAWYPAPQPFPSSVHTVIDFVAPYLGRATPPVLWLPPNTRRYVLTLSAPDGKVVPTLTPELAEGIFAPLADTPTLRQAVVVLSPWWVKRKGWKKFGASTAYGGVVGAIAGHLAKALAGDEGLSLTVAGVAPVDWTEGDGHPDEEHGEYLPSQLWQLLRTKWEEAGLSAEDSQKAEAATRFITRGAWLKEIGVRKKFEVL</sequence>
<evidence type="ECO:0000313" key="1">
    <source>
        <dbReference type="EMBL" id="WOO81735.1"/>
    </source>
</evidence>
<dbReference type="AlphaFoldDB" id="A0AAF1BL39"/>
<proteinExistence type="predicted"/>
<evidence type="ECO:0000313" key="2">
    <source>
        <dbReference type="Proteomes" id="UP000827549"/>
    </source>
</evidence>
<name>A0AAF1BL39_9TREE</name>
<reference evidence="1" key="1">
    <citation type="submission" date="2023-10" db="EMBL/GenBank/DDBJ databases">
        <authorList>
            <person name="Noh H."/>
        </authorList>
    </citation>
    <scope>NUCLEOTIDE SEQUENCE</scope>
    <source>
        <strain evidence="1">DUCC4014</strain>
    </source>
</reference>
<accession>A0AAF1BL39</accession>
<dbReference type="RefSeq" id="XP_062627767.1">
    <property type="nucleotide sequence ID" value="XM_062771783.1"/>
</dbReference>
<keyword evidence="2" id="KW-1185">Reference proteome</keyword>
<gene>
    <name evidence="1" type="ORF">LOC62_04G005256</name>
</gene>
<dbReference type="Proteomes" id="UP000827549">
    <property type="component" value="Chromosome 4"/>
</dbReference>
<dbReference type="GeneID" id="87808485"/>